<sequence>MSTIDELGNGLFLQGFQVLIGLIGLIVGILAAKAFSFWKW</sequence>
<keyword evidence="1" id="KW-0472">Membrane</keyword>
<name>A0A8S5UBD2_9VIRU</name>
<reference evidence="2" key="1">
    <citation type="journal article" date="2021" name="Proc. Natl. Acad. Sci. U.S.A.">
        <title>A Catalog of Tens of Thousands of Viruses from Human Metagenomes Reveals Hidden Associations with Chronic Diseases.</title>
        <authorList>
            <person name="Tisza M.J."/>
            <person name="Buck C.B."/>
        </authorList>
    </citation>
    <scope>NUCLEOTIDE SEQUENCE</scope>
    <source>
        <strain evidence="2">CtJfE44</strain>
    </source>
</reference>
<keyword evidence="1" id="KW-1133">Transmembrane helix</keyword>
<dbReference type="EMBL" id="BK016060">
    <property type="protein sequence ID" value="DAF91739.1"/>
    <property type="molecule type" value="Genomic_DNA"/>
</dbReference>
<evidence type="ECO:0000256" key="1">
    <source>
        <dbReference type="SAM" id="Phobius"/>
    </source>
</evidence>
<proteinExistence type="predicted"/>
<organism evidence="2">
    <name type="scientific">Inoviridae sp. ctJfE44</name>
    <dbReference type="NCBI Taxonomy" id="2825779"/>
    <lineage>
        <taxon>Viruses</taxon>
        <taxon>Monodnaviria</taxon>
        <taxon>Loebvirae</taxon>
        <taxon>Hofneiviricota</taxon>
        <taxon>Faserviricetes</taxon>
        <taxon>Tubulavirales</taxon>
        <taxon>Inoviridae</taxon>
    </lineage>
</organism>
<protein>
    <submittedName>
        <fullName evidence="2">TM helix protein</fullName>
    </submittedName>
</protein>
<feature type="transmembrane region" description="Helical" evidence="1">
    <location>
        <begin position="12"/>
        <end position="32"/>
    </location>
</feature>
<keyword evidence="1" id="KW-0812">Transmembrane</keyword>
<accession>A0A8S5UBD2</accession>
<evidence type="ECO:0000313" key="2">
    <source>
        <dbReference type="EMBL" id="DAF91739.1"/>
    </source>
</evidence>